<accession>A0A7W6HBS8</accession>
<dbReference type="InterPro" id="IPR025227">
    <property type="entry name" value="DUF4169"/>
</dbReference>
<proteinExistence type="predicted"/>
<sequence>MADIVNLRRARKDRRRLAAERQAEDNRVRHGMPKALRQAARVETARQARALDGAALLHENGGGPMSTADPARPEDDAAADKPPPP</sequence>
<evidence type="ECO:0000313" key="2">
    <source>
        <dbReference type="EMBL" id="MBB4002258.1"/>
    </source>
</evidence>
<dbReference type="AlphaFoldDB" id="A0A7W6HBS8"/>
<feature type="compositionally biased region" description="Basic and acidic residues" evidence="1">
    <location>
        <begin position="16"/>
        <end position="28"/>
    </location>
</feature>
<dbReference type="EMBL" id="JACIEM010000001">
    <property type="protein sequence ID" value="MBB4002258.1"/>
    <property type="molecule type" value="Genomic_DNA"/>
</dbReference>
<evidence type="ECO:0000313" key="3">
    <source>
        <dbReference type="Proteomes" id="UP000588647"/>
    </source>
</evidence>
<comment type="caution">
    <text evidence="2">The sequence shown here is derived from an EMBL/GenBank/DDBJ whole genome shotgun (WGS) entry which is preliminary data.</text>
</comment>
<evidence type="ECO:0000256" key="1">
    <source>
        <dbReference type="SAM" id="MobiDB-lite"/>
    </source>
</evidence>
<dbReference type="RefSeq" id="WP_183206729.1">
    <property type="nucleotide sequence ID" value="NZ_JAAAMM010000001.1"/>
</dbReference>
<evidence type="ECO:0008006" key="4">
    <source>
        <dbReference type="Google" id="ProtNLM"/>
    </source>
</evidence>
<name>A0A7W6HBS8_9HYPH</name>
<feature type="region of interest" description="Disordered" evidence="1">
    <location>
        <begin position="50"/>
        <end position="85"/>
    </location>
</feature>
<gene>
    <name evidence="2" type="ORF">GGR03_001305</name>
</gene>
<reference evidence="2 3" key="1">
    <citation type="submission" date="2020-08" db="EMBL/GenBank/DDBJ databases">
        <title>Genomic Encyclopedia of Type Strains, Phase IV (KMG-IV): sequencing the most valuable type-strain genomes for metagenomic binning, comparative biology and taxonomic classification.</title>
        <authorList>
            <person name="Goeker M."/>
        </authorList>
    </citation>
    <scope>NUCLEOTIDE SEQUENCE [LARGE SCALE GENOMIC DNA]</scope>
    <source>
        <strain evidence="2 3">DSM 103570</strain>
    </source>
</reference>
<feature type="region of interest" description="Disordered" evidence="1">
    <location>
        <begin position="1"/>
        <end position="28"/>
    </location>
</feature>
<dbReference type="Pfam" id="PF13770">
    <property type="entry name" value="DUF4169"/>
    <property type="match status" value="1"/>
</dbReference>
<organism evidence="2 3">
    <name type="scientific">Aurantimonas endophytica</name>
    <dbReference type="NCBI Taxonomy" id="1522175"/>
    <lineage>
        <taxon>Bacteria</taxon>
        <taxon>Pseudomonadati</taxon>
        <taxon>Pseudomonadota</taxon>
        <taxon>Alphaproteobacteria</taxon>
        <taxon>Hyphomicrobiales</taxon>
        <taxon>Aurantimonadaceae</taxon>
        <taxon>Aurantimonas</taxon>
    </lineage>
</organism>
<dbReference type="Proteomes" id="UP000588647">
    <property type="component" value="Unassembled WGS sequence"/>
</dbReference>
<protein>
    <recommendedName>
        <fullName evidence="4">DUF4169 family protein</fullName>
    </recommendedName>
</protein>
<keyword evidence="3" id="KW-1185">Reference proteome</keyword>